<dbReference type="Xenbase" id="XB-GENE-1013599">
    <property type="gene designation" value="tmem72"/>
</dbReference>
<dbReference type="GeneID" id="100379931"/>
<dbReference type="PANTHER" id="PTHR28474">
    <property type="entry name" value="TRANSMEMBRANE PROTEIN 72"/>
    <property type="match status" value="1"/>
</dbReference>
<dbReference type="OrthoDB" id="5946061at2759"/>
<evidence type="ECO:0000313" key="3">
    <source>
        <dbReference type="Proteomes" id="UP000008143"/>
    </source>
</evidence>
<evidence type="ECO:0000313" key="2">
    <source>
        <dbReference type="Ensembl" id="ENSXETP00000063321"/>
    </source>
</evidence>
<feature type="transmembrane region" description="Helical" evidence="1">
    <location>
        <begin position="42"/>
        <end position="69"/>
    </location>
</feature>
<proteinExistence type="predicted"/>
<name>A0A6I8Q216_XENTR</name>
<evidence type="ECO:0000313" key="5">
    <source>
        <dbReference type="Xenbase" id="XB-GENE-1013599"/>
    </source>
</evidence>
<dbReference type="CTD" id="643236"/>
<keyword evidence="3" id="KW-1185">Reference proteome</keyword>
<reference evidence="4" key="3">
    <citation type="submission" date="2025-04" db="UniProtKB">
        <authorList>
            <consortium name="RefSeq"/>
        </authorList>
    </citation>
    <scope>IDENTIFICATION</scope>
    <source>
        <strain evidence="4">Nigerian</strain>
        <tissue evidence="4">Liver and blood</tissue>
    </source>
</reference>
<dbReference type="Bgee" id="ENSXETG00000032934">
    <property type="expression patterns" value="Expressed in mesonephros and 2 other cell types or tissues"/>
</dbReference>
<evidence type="ECO:0000256" key="1">
    <source>
        <dbReference type="SAM" id="Phobius"/>
    </source>
</evidence>
<dbReference type="Pfam" id="PF16054">
    <property type="entry name" value="TMEM72"/>
    <property type="match status" value="1"/>
</dbReference>
<dbReference type="KEGG" id="xtr:100379931"/>
<reference evidence="2" key="1">
    <citation type="journal article" date="2010" name="Science">
        <title>The genome of the Western clawed frog Xenopus tropicalis.</title>
        <authorList>
            <person name="Hellsten U."/>
            <person name="Harland R.M."/>
            <person name="Gilchrist M.J."/>
            <person name="Hendrix D."/>
            <person name="Jurka J."/>
            <person name="Kapitonov V."/>
            <person name="Ovcharenko I."/>
            <person name="Putnam N.H."/>
            <person name="Shu S."/>
            <person name="Taher L."/>
            <person name="Blitz I.L."/>
            <person name="Blumberg B."/>
            <person name="Dichmann D.S."/>
            <person name="Dubchak I."/>
            <person name="Amaya E."/>
            <person name="Detter J.C."/>
            <person name="Fletcher R."/>
            <person name="Gerhard D.S."/>
            <person name="Goodstein D."/>
            <person name="Graves T."/>
            <person name="Grigoriev I.V."/>
            <person name="Grimwood J."/>
            <person name="Kawashima T."/>
            <person name="Lindquist E."/>
            <person name="Lucas S.M."/>
            <person name="Mead P.E."/>
            <person name="Mitros T."/>
            <person name="Ogino H."/>
            <person name="Ohta Y."/>
            <person name="Poliakov A.V."/>
            <person name="Pollet N."/>
            <person name="Robert J."/>
            <person name="Salamov A."/>
            <person name="Sater A.K."/>
            <person name="Schmutz J."/>
            <person name="Terry A."/>
            <person name="Vize P.D."/>
            <person name="Warren W.C."/>
            <person name="Wells D."/>
            <person name="Wills A."/>
            <person name="Wilson R.K."/>
            <person name="Zimmerman L.B."/>
            <person name="Zorn A.M."/>
            <person name="Grainger R."/>
            <person name="Grammer T."/>
            <person name="Khokha M.K."/>
            <person name="Richardson P.M."/>
            <person name="Rokhsar D.S."/>
        </authorList>
    </citation>
    <scope>NUCLEOTIDE SEQUENCE [LARGE SCALE GENOMIC DNA]</scope>
    <source>
        <strain evidence="2">Nigerian</strain>
    </source>
</reference>
<dbReference type="PANTHER" id="PTHR28474:SF1">
    <property type="entry name" value="TRANSMEMBRANE PROTEIN 72"/>
    <property type="match status" value="1"/>
</dbReference>
<evidence type="ECO:0000313" key="4">
    <source>
        <dbReference type="RefSeq" id="XP_031761455.1"/>
    </source>
</evidence>
<gene>
    <name evidence="2 4 5" type="primary">tmem72</name>
</gene>
<dbReference type="GeneTree" id="ENSGT00390000006888"/>
<dbReference type="Proteomes" id="UP000008143">
    <property type="component" value="Chromosome 7"/>
</dbReference>
<protein>
    <submittedName>
        <fullName evidence="2 4">Transmembrane protein 72</fullName>
    </submittedName>
</protein>
<keyword evidence="1" id="KW-0472">Membrane</keyword>
<feature type="transmembrane region" description="Helical" evidence="1">
    <location>
        <begin position="12"/>
        <end position="30"/>
    </location>
</feature>
<dbReference type="Ensembl" id="ENSXETT00000066013">
    <property type="protein sequence ID" value="ENSXETP00000063321"/>
    <property type="gene ID" value="ENSXETG00000032934"/>
</dbReference>
<sequence length="272" mass="30373">MQCSKGWAVLDGICRFLGISTAAVLTGVGIETLQQAQFPSLGYYLLFCSGILFVCEGSFFLHIFLTSCFRCQAEPRLYVCLGKTGRMGGFQKFVGYGLLSVACFLHPVLVWHVTIPGTMLIVTGMAYLLLSKRKKFDKEFITQAECYSDPSRTAIEMTRAGDTEQTYTFNSNLKAKKDSLLTQMRSILTVKRNHQCPQKVDSDKGHLHNPTDITKKKQVHFEENVINIIPAENGMVEDQESEQEETVSDTAPIIPTEPKQLLNNLPVTTGLF</sequence>
<organism evidence="2">
    <name type="scientific">Xenopus tropicalis</name>
    <name type="common">Western clawed frog</name>
    <name type="synonym">Silurana tropicalis</name>
    <dbReference type="NCBI Taxonomy" id="8364"/>
    <lineage>
        <taxon>Eukaryota</taxon>
        <taxon>Metazoa</taxon>
        <taxon>Chordata</taxon>
        <taxon>Craniata</taxon>
        <taxon>Vertebrata</taxon>
        <taxon>Euteleostomi</taxon>
        <taxon>Amphibia</taxon>
        <taxon>Batrachia</taxon>
        <taxon>Anura</taxon>
        <taxon>Pipoidea</taxon>
        <taxon>Pipidae</taxon>
        <taxon>Xenopodinae</taxon>
        <taxon>Xenopus</taxon>
        <taxon>Silurana</taxon>
    </lineage>
</organism>
<keyword evidence="1 4" id="KW-0812">Transmembrane</keyword>
<dbReference type="RefSeq" id="XP_031761455.1">
    <property type="nucleotide sequence ID" value="XM_031905595.1"/>
</dbReference>
<keyword evidence="1" id="KW-1133">Transmembrane helix</keyword>
<dbReference type="InterPro" id="IPR032055">
    <property type="entry name" value="TMEM72"/>
</dbReference>
<reference evidence="2" key="2">
    <citation type="submission" date="2020-05" db="UniProtKB">
        <authorList>
            <consortium name="Ensembl"/>
        </authorList>
    </citation>
    <scope>IDENTIFICATION</scope>
</reference>
<dbReference type="AlphaFoldDB" id="A0A6I8Q216"/>
<dbReference type="OMA" id="FKCQPGS"/>
<dbReference type="AGR" id="Xenbase:XB-GENE-1013599"/>
<feature type="transmembrane region" description="Helical" evidence="1">
    <location>
        <begin position="90"/>
        <end position="107"/>
    </location>
</feature>
<accession>A0A6I8Q216</accession>